<gene>
    <name evidence="8" type="ORF">E8E12_008783</name>
</gene>
<feature type="transmembrane region" description="Helical" evidence="6">
    <location>
        <begin position="158"/>
        <end position="179"/>
    </location>
</feature>
<dbReference type="PANTHER" id="PTHR23501:SF195">
    <property type="entry name" value="PEP5"/>
    <property type="match status" value="1"/>
</dbReference>
<dbReference type="Gene3D" id="1.20.1250.20">
    <property type="entry name" value="MFS general substrate transporter like domains"/>
    <property type="match status" value="1"/>
</dbReference>
<feature type="transmembrane region" description="Helical" evidence="6">
    <location>
        <begin position="233"/>
        <end position="252"/>
    </location>
</feature>
<feature type="transmembrane region" description="Helical" evidence="6">
    <location>
        <begin position="102"/>
        <end position="120"/>
    </location>
</feature>
<dbReference type="Proteomes" id="UP000758155">
    <property type="component" value="Unassembled WGS sequence"/>
</dbReference>
<feature type="transmembrane region" description="Helical" evidence="6">
    <location>
        <begin position="395"/>
        <end position="416"/>
    </location>
</feature>
<evidence type="ECO:0000256" key="1">
    <source>
        <dbReference type="ARBA" id="ARBA00004141"/>
    </source>
</evidence>
<dbReference type="InterPro" id="IPR036259">
    <property type="entry name" value="MFS_trans_sf"/>
</dbReference>
<proteinExistence type="predicted"/>
<dbReference type="GO" id="GO:0005886">
    <property type="term" value="C:plasma membrane"/>
    <property type="evidence" value="ECO:0007669"/>
    <property type="project" value="TreeGrafter"/>
</dbReference>
<dbReference type="PROSITE" id="PS50850">
    <property type="entry name" value="MFS"/>
    <property type="match status" value="1"/>
</dbReference>
<feature type="transmembrane region" description="Helical" evidence="6">
    <location>
        <begin position="191"/>
        <end position="212"/>
    </location>
</feature>
<keyword evidence="5 6" id="KW-0472">Membrane</keyword>
<feature type="transmembrane region" description="Helical" evidence="6">
    <location>
        <begin position="335"/>
        <end position="357"/>
    </location>
</feature>
<dbReference type="Pfam" id="PF06609">
    <property type="entry name" value="TRI12"/>
    <property type="match status" value="1"/>
</dbReference>
<feature type="transmembrane region" description="Helical" evidence="6">
    <location>
        <begin position="35"/>
        <end position="59"/>
    </location>
</feature>
<reference evidence="8" key="1">
    <citation type="submission" date="2019-04" db="EMBL/GenBank/DDBJ databases">
        <title>Sequencing of skin fungus with MAO and IRED activity.</title>
        <authorList>
            <person name="Marsaioli A.J."/>
            <person name="Bonatto J.M.C."/>
            <person name="Reis Junior O."/>
        </authorList>
    </citation>
    <scope>NUCLEOTIDE SEQUENCE</scope>
    <source>
        <strain evidence="8">28M1</strain>
    </source>
</reference>
<dbReference type="GO" id="GO:0022857">
    <property type="term" value="F:transmembrane transporter activity"/>
    <property type="evidence" value="ECO:0007669"/>
    <property type="project" value="InterPro"/>
</dbReference>
<feature type="transmembrane region" description="Helical" evidence="6">
    <location>
        <begin position="126"/>
        <end position="146"/>
    </location>
</feature>
<comment type="subcellular location">
    <subcellularLocation>
        <location evidence="1">Membrane</location>
        <topology evidence="1">Multi-pass membrane protein</topology>
    </subcellularLocation>
</comment>
<feature type="transmembrane region" description="Helical" evidence="6">
    <location>
        <begin position="301"/>
        <end position="323"/>
    </location>
</feature>
<organism evidence="8 9">
    <name type="scientific">Didymella heteroderae</name>
    <dbReference type="NCBI Taxonomy" id="1769908"/>
    <lineage>
        <taxon>Eukaryota</taxon>
        <taxon>Fungi</taxon>
        <taxon>Dikarya</taxon>
        <taxon>Ascomycota</taxon>
        <taxon>Pezizomycotina</taxon>
        <taxon>Dothideomycetes</taxon>
        <taxon>Pleosporomycetidae</taxon>
        <taxon>Pleosporales</taxon>
        <taxon>Pleosporineae</taxon>
        <taxon>Didymellaceae</taxon>
        <taxon>Didymella</taxon>
    </lineage>
</organism>
<keyword evidence="4 6" id="KW-1133">Transmembrane helix</keyword>
<feature type="transmembrane region" description="Helical" evidence="6">
    <location>
        <begin position="522"/>
        <end position="540"/>
    </location>
</feature>
<keyword evidence="9" id="KW-1185">Reference proteome</keyword>
<dbReference type="InterPro" id="IPR020846">
    <property type="entry name" value="MFS_dom"/>
</dbReference>
<feature type="transmembrane region" description="Helical" evidence="6">
    <location>
        <begin position="71"/>
        <end position="90"/>
    </location>
</feature>
<dbReference type="PROSITE" id="PS00216">
    <property type="entry name" value="SUGAR_TRANSPORT_1"/>
    <property type="match status" value="1"/>
</dbReference>
<evidence type="ECO:0000256" key="3">
    <source>
        <dbReference type="ARBA" id="ARBA00022692"/>
    </source>
</evidence>
<feature type="transmembrane region" description="Helical" evidence="6">
    <location>
        <begin position="369"/>
        <end position="389"/>
    </location>
</feature>
<accession>A0A9P4WPC2</accession>
<evidence type="ECO:0000256" key="6">
    <source>
        <dbReference type="SAM" id="Phobius"/>
    </source>
</evidence>
<dbReference type="SUPFAM" id="SSF103473">
    <property type="entry name" value="MFS general substrate transporter"/>
    <property type="match status" value="1"/>
</dbReference>
<evidence type="ECO:0000313" key="9">
    <source>
        <dbReference type="Proteomes" id="UP000758155"/>
    </source>
</evidence>
<sequence>MSDSTPKQEVTTTENVGEDSADQVEVKVHIHAKTIIAVLAVCSIFFVQLMAVVGAGSLGRYMATSLGSSTLSAWFSSSITILTLATILPISQAADYWGRKNFILGSTALGLVGAIMVSRAQNIATAIAGMVLVGSAFGCQSICYAIPSEILHRKYRAYGQATTNISSGMGGLSGVLISGALVKSDVQNWRIYWYICAALFAVGLVGIFFGYNPPKRELEVAMGPREKLQSMDWIGSLLIAMGLVLLVVALQYSGNPYTWKDGHVLGPFISGILCLAAFGTWEWKGTDSGILNHRLFYGRDFPLAIVAMFVEGLAFFTVTNYFAYELVFLHGINSFTAGLRFAVVFITSIAMAFAVGVYTTFTKRIREPLVAGFLCLTLFCVLMVYYHAGLPLANSFGYATIAGTGLGFILSNLMVAAHMGTPPDMISLSSGLVTAIRSLGGAVGLAINNSIFNSSLKAQIPSRVAAAVLPLGFSPQNLGPLIGALSIQSQAAVRAVPGVTPEIAGAAGAALQEAFKVSFSKLWIAAAVFSAVGVIGSCFISNPKSQFNEHIDAPVELEVAYAQEAAEKRRFNSA</sequence>
<protein>
    <recommendedName>
        <fullName evidence="7">Major facilitator superfamily (MFS) profile domain-containing protein</fullName>
    </recommendedName>
</protein>
<dbReference type="AlphaFoldDB" id="A0A9P4WPC2"/>
<evidence type="ECO:0000256" key="4">
    <source>
        <dbReference type="ARBA" id="ARBA00022989"/>
    </source>
</evidence>
<evidence type="ECO:0000256" key="2">
    <source>
        <dbReference type="ARBA" id="ARBA00022448"/>
    </source>
</evidence>
<name>A0A9P4WPC2_9PLEO</name>
<keyword evidence="3 6" id="KW-0812">Transmembrane</keyword>
<comment type="caution">
    <text evidence="8">The sequence shown here is derived from an EMBL/GenBank/DDBJ whole genome shotgun (WGS) entry which is preliminary data.</text>
</comment>
<dbReference type="InterPro" id="IPR005829">
    <property type="entry name" value="Sugar_transporter_CS"/>
</dbReference>
<keyword evidence="2" id="KW-0813">Transport</keyword>
<feature type="transmembrane region" description="Helical" evidence="6">
    <location>
        <begin position="264"/>
        <end position="281"/>
    </location>
</feature>
<dbReference type="InterPro" id="IPR010573">
    <property type="entry name" value="MFS_Str1/Tri12-like"/>
</dbReference>
<evidence type="ECO:0000256" key="5">
    <source>
        <dbReference type="ARBA" id="ARBA00023136"/>
    </source>
</evidence>
<dbReference type="OrthoDB" id="2587356at2759"/>
<feature type="transmembrane region" description="Helical" evidence="6">
    <location>
        <begin position="428"/>
        <end position="447"/>
    </location>
</feature>
<dbReference type="EMBL" id="SWKV01000040">
    <property type="protein sequence ID" value="KAF3037854.1"/>
    <property type="molecule type" value="Genomic_DNA"/>
</dbReference>
<evidence type="ECO:0000313" key="8">
    <source>
        <dbReference type="EMBL" id="KAF3037854.1"/>
    </source>
</evidence>
<feature type="domain" description="Major facilitator superfamily (MFS) profile" evidence="7">
    <location>
        <begin position="35"/>
        <end position="545"/>
    </location>
</feature>
<dbReference type="PANTHER" id="PTHR23501">
    <property type="entry name" value="MAJOR FACILITATOR SUPERFAMILY"/>
    <property type="match status" value="1"/>
</dbReference>
<evidence type="ECO:0000259" key="7">
    <source>
        <dbReference type="PROSITE" id="PS50850"/>
    </source>
</evidence>